<reference evidence="1" key="1">
    <citation type="journal article" date="2020" name="Stud. Mycol.">
        <title>101 Dothideomycetes genomes: a test case for predicting lifestyles and emergence of pathogens.</title>
        <authorList>
            <person name="Haridas S."/>
            <person name="Albert R."/>
            <person name="Binder M."/>
            <person name="Bloem J."/>
            <person name="Labutti K."/>
            <person name="Salamov A."/>
            <person name="Andreopoulos B."/>
            <person name="Baker S."/>
            <person name="Barry K."/>
            <person name="Bills G."/>
            <person name="Bluhm B."/>
            <person name="Cannon C."/>
            <person name="Castanera R."/>
            <person name="Culley D."/>
            <person name="Daum C."/>
            <person name="Ezra D."/>
            <person name="Gonzalez J."/>
            <person name="Henrissat B."/>
            <person name="Kuo A."/>
            <person name="Liang C."/>
            <person name="Lipzen A."/>
            <person name="Lutzoni F."/>
            <person name="Magnuson J."/>
            <person name="Mondo S."/>
            <person name="Nolan M."/>
            <person name="Ohm R."/>
            <person name="Pangilinan J."/>
            <person name="Park H.-J."/>
            <person name="Ramirez L."/>
            <person name="Alfaro M."/>
            <person name="Sun H."/>
            <person name="Tritt A."/>
            <person name="Yoshinaga Y."/>
            <person name="Zwiers L.-H."/>
            <person name="Turgeon B."/>
            <person name="Goodwin S."/>
            <person name="Spatafora J."/>
            <person name="Crous P."/>
            <person name="Grigoriev I."/>
        </authorList>
    </citation>
    <scope>NUCLEOTIDE SEQUENCE</scope>
    <source>
        <strain evidence="1">CBS 122681</strain>
    </source>
</reference>
<gene>
    <name evidence="1" type="ORF">K491DRAFT_599917</name>
</gene>
<dbReference type="InterPro" id="IPR032710">
    <property type="entry name" value="NTF2-like_dom_sf"/>
</dbReference>
<keyword evidence="2" id="KW-1185">Reference proteome</keyword>
<organism evidence="1 2">
    <name type="scientific">Lophiostoma macrostomum CBS 122681</name>
    <dbReference type="NCBI Taxonomy" id="1314788"/>
    <lineage>
        <taxon>Eukaryota</taxon>
        <taxon>Fungi</taxon>
        <taxon>Dikarya</taxon>
        <taxon>Ascomycota</taxon>
        <taxon>Pezizomycotina</taxon>
        <taxon>Dothideomycetes</taxon>
        <taxon>Pleosporomycetidae</taxon>
        <taxon>Pleosporales</taxon>
        <taxon>Lophiostomataceae</taxon>
        <taxon>Lophiostoma</taxon>
    </lineage>
</organism>
<evidence type="ECO:0000313" key="2">
    <source>
        <dbReference type="Proteomes" id="UP000799324"/>
    </source>
</evidence>
<dbReference type="SUPFAM" id="SSF54427">
    <property type="entry name" value="NTF2-like"/>
    <property type="match status" value="1"/>
</dbReference>
<name>A0A6A6T4Q5_9PLEO</name>
<dbReference type="Proteomes" id="UP000799324">
    <property type="component" value="Unassembled WGS sequence"/>
</dbReference>
<protein>
    <recommendedName>
        <fullName evidence="3">SnoaL-like domain-containing protein</fullName>
    </recommendedName>
</protein>
<sequence>MAVRNPLLVKLDNFYDTIKTLSSTSSPEDLDSFAAFFAEDCIAFLKSMREISTPSIGRNGVIQDFKNQLKEYTVLERREIASVVSEDGSVVISEMEHRLNVCGELLEAFPITAVVVFNGDGLITSFKHFCCLSPVVEIIQRKTGAGPYSKEFLDCCD</sequence>
<dbReference type="Gene3D" id="3.10.450.50">
    <property type="match status" value="1"/>
</dbReference>
<dbReference type="OrthoDB" id="3775006at2759"/>
<proteinExistence type="predicted"/>
<dbReference type="EMBL" id="MU004357">
    <property type="protein sequence ID" value="KAF2654876.1"/>
    <property type="molecule type" value="Genomic_DNA"/>
</dbReference>
<evidence type="ECO:0000313" key="1">
    <source>
        <dbReference type="EMBL" id="KAF2654876.1"/>
    </source>
</evidence>
<accession>A0A6A6T4Q5</accession>
<evidence type="ECO:0008006" key="3">
    <source>
        <dbReference type="Google" id="ProtNLM"/>
    </source>
</evidence>
<dbReference type="AlphaFoldDB" id="A0A6A6T4Q5"/>